<comment type="caution">
    <text evidence="11">The sequence shown here is derived from an EMBL/GenBank/DDBJ whole genome shotgun (WGS) entry which is preliminary data.</text>
</comment>
<feature type="transmembrane region" description="Helical" evidence="6">
    <location>
        <begin position="100"/>
        <end position="119"/>
    </location>
</feature>
<dbReference type="Proteomes" id="UP000663824">
    <property type="component" value="Unassembled WGS sequence"/>
</dbReference>
<protein>
    <submittedName>
        <fullName evidence="11">Uncharacterized protein</fullName>
    </submittedName>
</protein>
<dbReference type="PANTHER" id="PTHR31123">
    <property type="entry name" value="ACCUMULATION OF DYADS PROTEIN 2-RELATED"/>
    <property type="match status" value="1"/>
</dbReference>
<evidence type="ECO:0000256" key="4">
    <source>
        <dbReference type="ARBA" id="ARBA00022989"/>
    </source>
</evidence>
<evidence type="ECO:0000256" key="2">
    <source>
        <dbReference type="ARBA" id="ARBA00005587"/>
    </source>
</evidence>
<evidence type="ECO:0000313" key="9">
    <source>
        <dbReference type="EMBL" id="CAF1946939.1"/>
    </source>
</evidence>
<dbReference type="EMBL" id="CAJNRE010021680">
    <property type="protein sequence ID" value="CAF2261498.1"/>
    <property type="molecule type" value="Genomic_DNA"/>
</dbReference>
<dbReference type="GO" id="GO:0005886">
    <property type="term" value="C:plasma membrane"/>
    <property type="evidence" value="ECO:0007669"/>
    <property type="project" value="TreeGrafter"/>
</dbReference>
<accession>A0A817AAK8</accession>
<sequence length="265" mass="28888">MPSNSSFNNRQKQDTIVEITPIEDTSIEPKATFSFTNQQLELMLGRLLEFHSSRSPVCTCASTPIGNPGPLGLAAFALTTFMLSVFNAGSNLIDAGLEEVVLPVALFYGGLAQFAAGMWEYRVNNTFGATAFATYGGFWMSFAGYIYLIVPKIEAVNKTKQASGLFLLSWFIFTLYMNVASWRVSKAIFSVFFGLNFTFLFLIIGLLGNAPVITNIGGWVGIVTAGLAWYTSGATIINTTFKKSVLPLGVYKPKEKASSIVITHF</sequence>
<dbReference type="OrthoDB" id="2139011at2759"/>
<dbReference type="EMBL" id="CAJOBG010005332">
    <property type="protein sequence ID" value="CAF4148778.1"/>
    <property type="molecule type" value="Genomic_DNA"/>
</dbReference>
<keyword evidence="3 6" id="KW-0812">Transmembrane</keyword>
<evidence type="ECO:0000313" key="11">
    <source>
        <dbReference type="EMBL" id="CAF2261498.1"/>
    </source>
</evidence>
<keyword evidence="18" id="KW-1185">Reference proteome</keyword>
<dbReference type="Proteomes" id="UP000663842">
    <property type="component" value="Unassembled WGS sequence"/>
</dbReference>
<proteinExistence type="inferred from homology"/>
<dbReference type="EMBL" id="CAJOBI010127271">
    <property type="protein sequence ID" value="CAF4707190.1"/>
    <property type="molecule type" value="Genomic_DNA"/>
</dbReference>
<evidence type="ECO:0000313" key="13">
    <source>
        <dbReference type="EMBL" id="CAF3908527.1"/>
    </source>
</evidence>
<evidence type="ECO:0000313" key="7">
    <source>
        <dbReference type="EMBL" id="CAF1244244.1"/>
    </source>
</evidence>
<dbReference type="InterPro" id="IPR051633">
    <property type="entry name" value="AceTr"/>
</dbReference>
<dbReference type="EMBL" id="CAJOBJ010001751">
    <property type="protein sequence ID" value="CAF3894641.1"/>
    <property type="molecule type" value="Genomic_DNA"/>
</dbReference>
<dbReference type="EMBL" id="CAJNRG010000035">
    <property type="protein sequence ID" value="CAF1946939.1"/>
    <property type="molecule type" value="Genomic_DNA"/>
</dbReference>
<comment type="similarity">
    <text evidence="2">Belongs to the acetate uptake transporter (AceTr) (TC 2.A.96) family.</text>
</comment>
<dbReference type="Proteomes" id="UP000663834">
    <property type="component" value="Unassembled WGS sequence"/>
</dbReference>
<dbReference type="PANTHER" id="PTHR31123:SF1">
    <property type="entry name" value="ACCUMULATION OF DYADS PROTEIN 2-RELATED"/>
    <property type="match status" value="1"/>
</dbReference>
<dbReference type="EMBL" id="CAJOBH010002479">
    <property type="protein sequence ID" value="CAF3908527.1"/>
    <property type="molecule type" value="Genomic_DNA"/>
</dbReference>
<organism evidence="11 17">
    <name type="scientific">Rotaria magnacalcarata</name>
    <dbReference type="NCBI Taxonomy" id="392030"/>
    <lineage>
        <taxon>Eukaryota</taxon>
        <taxon>Metazoa</taxon>
        <taxon>Spiralia</taxon>
        <taxon>Gnathifera</taxon>
        <taxon>Rotifera</taxon>
        <taxon>Eurotatoria</taxon>
        <taxon>Bdelloidea</taxon>
        <taxon>Philodinida</taxon>
        <taxon>Philodinidae</taxon>
        <taxon>Rotaria</taxon>
    </lineage>
</organism>
<feature type="transmembrane region" description="Helical" evidence="6">
    <location>
        <begin position="219"/>
        <end position="241"/>
    </location>
</feature>
<dbReference type="Proteomes" id="UP000663866">
    <property type="component" value="Unassembled WGS sequence"/>
</dbReference>
<dbReference type="GO" id="GO:0015123">
    <property type="term" value="F:acetate transmembrane transporter activity"/>
    <property type="evidence" value="ECO:0007669"/>
    <property type="project" value="TreeGrafter"/>
</dbReference>
<dbReference type="EMBL" id="CAJNOW010019007">
    <property type="protein sequence ID" value="CAF1669941.1"/>
    <property type="molecule type" value="Genomic_DNA"/>
</dbReference>
<feature type="transmembrane region" description="Helical" evidence="6">
    <location>
        <begin position="162"/>
        <end position="181"/>
    </location>
</feature>
<dbReference type="EMBL" id="CAJNOV010006324">
    <property type="protein sequence ID" value="CAF1244244.1"/>
    <property type="molecule type" value="Genomic_DNA"/>
</dbReference>
<gene>
    <name evidence="13" type="ORF">BYL167_LOCUS8853</name>
    <name evidence="7" type="ORF">CJN711_LOCUS14154</name>
    <name evidence="12" type="ORF">GIL414_LOCUS6230</name>
    <name evidence="8" type="ORF">KQP761_LOCUS34043</name>
    <name evidence="11" type="ORF">MBJ925_LOCUS38653</name>
    <name evidence="14" type="ORF">OVN521_LOCUS23478</name>
    <name evidence="16" type="ORF">SMN809_LOCUS43282</name>
    <name evidence="15" type="ORF">UXM345_LOCUS26070</name>
    <name evidence="10" type="ORF">WKI299_LOCUS27330</name>
    <name evidence="9" type="ORF">XDN619_LOCUS704</name>
</gene>
<evidence type="ECO:0000313" key="14">
    <source>
        <dbReference type="EMBL" id="CAF4148778.1"/>
    </source>
</evidence>
<feature type="transmembrane region" description="Helical" evidence="6">
    <location>
        <begin position="187"/>
        <end position="207"/>
    </location>
</feature>
<dbReference type="InterPro" id="IPR000791">
    <property type="entry name" value="Gpr1/Fun34/SatP-like"/>
</dbReference>
<comment type="subcellular location">
    <subcellularLocation>
        <location evidence="1">Membrane</location>
        <topology evidence="1">Multi-pass membrane protein</topology>
    </subcellularLocation>
</comment>
<dbReference type="Proteomes" id="UP000663856">
    <property type="component" value="Unassembled WGS sequence"/>
</dbReference>
<dbReference type="Pfam" id="PF01184">
    <property type="entry name" value="Gpr1_Fun34_YaaH"/>
    <property type="match status" value="1"/>
</dbReference>
<reference evidence="11" key="1">
    <citation type="submission" date="2021-02" db="EMBL/GenBank/DDBJ databases">
        <authorList>
            <person name="Nowell W R."/>
        </authorList>
    </citation>
    <scope>NUCLEOTIDE SEQUENCE</scope>
</reference>
<evidence type="ECO:0000256" key="6">
    <source>
        <dbReference type="SAM" id="Phobius"/>
    </source>
</evidence>
<dbReference type="Proteomes" id="UP000681720">
    <property type="component" value="Unassembled WGS sequence"/>
</dbReference>
<evidence type="ECO:0000256" key="5">
    <source>
        <dbReference type="ARBA" id="ARBA00023136"/>
    </source>
</evidence>
<dbReference type="NCBIfam" id="NF038013">
    <property type="entry name" value="AceTr_1"/>
    <property type="match status" value="1"/>
</dbReference>
<dbReference type="EMBL" id="CAJNRF010011935">
    <property type="protein sequence ID" value="CAF2135963.1"/>
    <property type="molecule type" value="Genomic_DNA"/>
</dbReference>
<dbReference type="Proteomes" id="UP000663887">
    <property type="component" value="Unassembled WGS sequence"/>
</dbReference>
<keyword evidence="5 6" id="KW-0472">Membrane</keyword>
<dbReference type="Proteomes" id="UP000676336">
    <property type="component" value="Unassembled WGS sequence"/>
</dbReference>
<feature type="transmembrane region" description="Helical" evidence="6">
    <location>
        <begin position="71"/>
        <end position="88"/>
    </location>
</feature>
<evidence type="ECO:0000313" key="16">
    <source>
        <dbReference type="EMBL" id="CAF4707190.1"/>
    </source>
</evidence>
<evidence type="ECO:0000313" key="12">
    <source>
        <dbReference type="EMBL" id="CAF3894641.1"/>
    </source>
</evidence>
<evidence type="ECO:0000313" key="8">
    <source>
        <dbReference type="EMBL" id="CAF1669941.1"/>
    </source>
</evidence>
<feature type="transmembrane region" description="Helical" evidence="6">
    <location>
        <begin position="131"/>
        <end position="150"/>
    </location>
</feature>
<dbReference type="Proteomes" id="UP000663855">
    <property type="component" value="Unassembled WGS sequence"/>
</dbReference>
<name>A0A817AAK8_9BILA</name>
<dbReference type="EMBL" id="CAJOBF010005207">
    <property type="protein sequence ID" value="CAF4167435.1"/>
    <property type="molecule type" value="Genomic_DNA"/>
</dbReference>
<evidence type="ECO:0000256" key="1">
    <source>
        <dbReference type="ARBA" id="ARBA00004141"/>
    </source>
</evidence>
<evidence type="ECO:0000256" key="3">
    <source>
        <dbReference type="ARBA" id="ARBA00022692"/>
    </source>
</evidence>
<evidence type="ECO:0000313" key="10">
    <source>
        <dbReference type="EMBL" id="CAF2135963.1"/>
    </source>
</evidence>
<evidence type="ECO:0000313" key="18">
    <source>
        <dbReference type="Proteomes" id="UP000663866"/>
    </source>
</evidence>
<dbReference type="Proteomes" id="UP000681967">
    <property type="component" value="Unassembled WGS sequence"/>
</dbReference>
<dbReference type="AlphaFoldDB" id="A0A817AAK8"/>
<evidence type="ECO:0000313" key="17">
    <source>
        <dbReference type="Proteomes" id="UP000663824"/>
    </source>
</evidence>
<evidence type="ECO:0000313" key="15">
    <source>
        <dbReference type="EMBL" id="CAF4167435.1"/>
    </source>
</evidence>
<keyword evidence="4 6" id="KW-1133">Transmembrane helix</keyword>